<feature type="transmembrane region" description="Helical" evidence="6">
    <location>
        <begin position="96"/>
        <end position="116"/>
    </location>
</feature>
<dbReference type="Gene3D" id="1.20.1740.10">
    <property type="entry name" value="Amino acid/polyamine transporter I"/>
    <property type="match status" value="1"/>
</dbReference>
<comment type="caution">
    <text evidence="7">The sequence shown here is derived from an EMBL/GenBank/DDBJ whole genome shotgun (WGS) entry which is preliminary data.</text>
</comment>
<evidence type="ECO:0000256" key="6">
    <source>
        <dbReference type="SAM" id="Phobius"/>
    </source>
</evidence>
<accession>A0ABX9PT21</accession>
<feature type="transmembrane region" description="Helical" evidence="6">
    <location>
        <begin position="227"/>
        <end position="253"/>
    </location>
</feature>
<comment type="subcellular location">
    <subcellularLocation>
        <location evidence="1">Cell membrane</location>
        <topology evidence="1">Multi-pass membrane protein</topology>
    </subcellularLocation>
</comment>
<dbReference type="PANTHER" id="PTHR42770:SF7">
    <property type="entry name" value="MEMBRANE PROTEIN"/>
    <property type="match status" value="1"/>
</dbReference>
<evidence type="ECO:0000256" key="1">
    <source>
        <dbReference type="ARBA" id="ARBA00004651"/>
    </source>
</evidence>
<evidence type="ECO:0000256" key="2">
    <source>
        <dbReference type="ARBA" id="ARBA00022475"/>
    </source>
</evidence>
<sequence>MIMSEPSVSRNADKLVKTLSTPVIFFAAIKAIIGGGVIALTGVIIANTGGGTPLAYLVASLITVLAGIPYAVLAATLPVTGGIYSWPSRLISPTCGFLVFWFFSLTHVSLSLYALTCSDYLMAFFPDLPKTAVSFVILTVIYLANLLGAALSARLSMILTIIMLCGMLLFVGEGIGEVEIDNFTTLLPNGFAAFATSVALLLFVTNGACTVAELAGEMKNPARAIPVAIMGSTAFAALIYMLVSVTATGILPLSEVAHQPLTVVAKSFMSPGSFLFFSIGAGIISMLGITNVQMLWGSKSLLVACDDGWLPRSLGRVSLKTRVPYLLLTLLYLIGVIPILCGISVSNIASAAAITFLAAQIVCIICSWRVRKTPAYQMSSFRISPALHIITATLSIAILGCMIVMLLRDTDSKTLSVMGVWLLLGITLIFVRRKNVITNRVLASEGAK</sequence>
<dbReference type="Pfam" id="PF13520">
    <property type="entry name" value="AA_permease_2"/>
    <property type="match status" value="1"/>
</dbReference>
<evidence type="ECO:0000256" key="4">
    <source>
        <dbReference type="ARBA" id="ARBA00022989"/>
    </source>
</evidence>
<gene>
    <name evidence="7" type="ORF">CKQ54_07120</name>
</gene>
<proteinExistence type="predicted"/>
<dbReference type="PANTHER" id="PTHR42770">
    <property type="entry name" value="AMINO ACID TRANSPORTER-RELATED"/>
    <property type="match status" value="1"/>
</dbReference>
<name>A0ABX9PT21_9GAMM</name>
<keyword evidence="2" id="KW-1003">Cell membrane</keyword>
<dbReference type="Proteomes" id="UP000284853">
    <property type="component" value="Unassembled WGS sequence"/>
</dbReference>
<feature type="transmembrane region" description="Helical" evidence="6">
    <location>
        <begin position="325"/>
        <end position="345"/>
    </location>
</feature>
<dbReference type="PIRSF" id="PIRSF006060">
    <property type="entry name" value="AA_transporter"/>
    <property type="match status" value="1"/>
</dbReference>
<organism evidence="7 8">
    <name type="scientific">Rahnella variigena</name>
    <dbReference type="NCBI Taxonomy" id="574964"/>
    <lineage>
        <taxon>Bacteria</taxon>
        <taxon>Pseudomonadati</taxon>
        <taxon>Pseudomonadota</taxon>
        <taxon>Gammaproteobacteria</taxon>
        <taxon>Enterobacterales</taxon>
        <taxon>Yersiniaceae</taxon>
        <taxon>Rahnella</taxon>
    </lineage>
</organism>
<evidence type="ECO:0000313" key="7">
    <source>
        <dbReference type="EMBL" id="RKF68150.1"/>
    </source>
</evidence>
<dbReference type="InterPro" id="IPR002293">
    <property type="entry name" value="AA/rel_permease1"/>
</dbReference>
<evidence type="ECO:0000256" key="3">
    <source>
        <dbReference type="ARBA" id="ARBA00022692"/>
    </source>
</evidence>
<feature type="transmembrane region" description="Helical" evidence="6">
    <location>
        <begin position="155"/>
        <end position="171"/>
    </location>
</feature>
<evidence type="ECO:0000256" key="5">
    <source>
        <dbReference type="ARBA" id="ARBA00023136"/>
    </source>
</evidence>
<feature type="transmembrane region" description="Helical" evidence="6">
    <location>
        <begin position="21"/>
        <end position="45"/>
    </location>
</feature>
<feature type="transmembrane region" description="Helical" evidence="6">
    <location>
        <begin position="57"/>
        <end position="84"/>
    </location>
</feature>
<feature type="transmembrane region" description="Helical" evidence="6">
    <location>
        <begin position="128"/>
        <end position="148"/>
    </location>
</feature>
<feature type="transmembrane region" description="Helical" evidence="6">
    <location>
        <begin position="351"/>
        <end position="368"/>
    </location>
</feature>
<reference evidence="7 8" key="1">
    <citation type="submission" date="2017-08" db="EMBL/GenBank/DDBJ databases">
        <title>Comparative genomics of bacteria isolated from necrotic lesions of AOD affected trees.</title>
        <authorList>
            <person name="Doonan J."/>
            <person name="Denman S."/>
            <person name="Mcdonald J.E."/>
        </authorList>
    </citation>
    <scope>NUCLEOTIDE SEQUENCE [LARGE SCALE GENOMIC DNA]</scope>
    <source>
        <strain evidence="7 8">CIP 105588</strain>
    </source>
</reference>
<keyword evidence="5 6" id="KW-0472">Membrane</keyword>
<protein>
    <recommendedName>
        <fullName evidence="9">Amino acid permease</fullName>
    </recommendedName>
</protein>
<keyword evidence="8" id="KW-1185">Reference proteome</keyword>
<feature type="transmembrane region" description="Helical" evidence="6">
    <location>
        <begin position="389"/>
        <end position="408"/>
    </location>
</feature>
<dbReference type="InterPro" id="IPR050367">
    <property type="entry name" value="APC_superfamily"/>
</dbReference>
<feature type="transmembrane region" description="Helical" evidence="6">
    <location>
        <begin position="191"/>
        <end position="215"/>
    </location>
</feature>
<feature type="transmembrane region" description="Helical" evidence="6">
    <location>
        <begin position="414"/>
        <end position="431"/>
    </location>
</feature>
<feature type="transmembrane region" description="Helical" evidence="6">
    <location>
        <begin position="273"/>
        <end position="292"/>
    </location>
</feature>
<keyword evidence="4 6" id="KW-1133">Transmembrane helix</keyword>
<evidence type="ECO:0000313" key="8">
    <source>
        <dbReference type="Proteomes" id="UP000284853"/>
    </source>
</evidence>
<keyword evidence="3 6" id="KW-0812">Transmembrane</keyword>
<evidence type="ECO:0008006" key="9">
    <source>
        <dbReference type="Google" id="ProtNLM"/>
    </source>
</evidence>
<dbReference type="EMBL" id="NSDJ01000001">
    <property type="protein sequence ID" value="RKF68150.1"/>
    <property type="molecule type" value="Genomic_DNA"/>
</dbReference>